<dbReference type="Proteomes" id="UP001209746">
    <property type="component" value="Unassembled WGS sequence"/>
</dbReference>
<dbReference type="Proteomes" id="UP001208186">
    <property type="component" value="Unassembled WGS sequence"/>
</dbReference>
<keyword evidence="3" id="KW-1185">Reference proteome</keyword>
<dbReference type="RefSeq" id="WP_315909826.1">
    <property type="nucleotide sequence ID" value="NZ_JAOPKC010000020.1"/>
</dbReference>
<accession>A0AAE3IF45</accession>
<organism evidence="2 4">
    <name type="scientific">Halapricum hydrolyticum</name>
    <dbReference type="NCBI Taxonomy" id="2979991"/>
    <lineage>
        <taxon>Archaea</taxon>
        <taxon>Methanobacteriati</taxon>
        <taxon>Methanobacteriota</taxon>
        <taxon>Stenosarchaea group</taxon>
        <taxon>Halobacteria</taxon>
        <taxon>Halobacteriales</taxon>
        <taxon>Haloarculaceae</taxon>
        <taxon>Halapricum</taxon>
    </lineage>
</organism>
<gene>
    <name evidence="2" type="ORF">OB914_14445</name>
    <name evidence="1" type="ORF">OB916_13550</name>
</gene>
<proteinExistence type="predicted"/>
<dbReference type="AlphaFoldDB" id="A0AAE3IF45"/>
<evidence type="ECO:0000313" key="2">
    <source>
        <dbReference type="EMBL" id="MCU4728153.1"/>
    </source>
</evidence>
<protein>
    <submittedName>
        <fullName evidence="2">Uncharacterized protein</fullName>
    </submittedName>
</protein>
<dbReference type="EMBL" id="JAOPKD010000020">
    <property type="protein sequence ID" value="MCU4728153.1"/>
    <property type="molecule type" value="Genomic_DNA"/>
</dbReference>
<comment type="caution">
    <text evidence="2">The sequence shown here is derived from an EMBL/GenBank/DDBJ whole genome shotgun (WGS) entry which is preliminary data.</text>
</comment>
<evidence type="ECO:0000313" key="4">
    <source>
        <dbReference type="Proteomes" id="UP001209746"/>
    </source>
</evidence>
<evidence type="ECO:0000313" key="1">
    <source>
        <dbReference type="EMBL" id="MCU4719074.1"/>
    </source>
</evidence>
<reference evidence="2" key="1">
    <citation type="submission" date="2023-02" db="EMBL/GenBank/DDBJ databases">
        <title>Enrichment on poylsaccharides allowed isolation of novel metabolic and taxonomic groups of Haloarchaea.</title>
        <authorList>
            <person name="Sorokin D.Y."/>
            <person name="Elcheninov A.G."/>
            <person name="Khizhniak T.V."/>
            <person name="Kolganova T.V."/>
            <person name="Kublanov I.V."/>
        </authorList>
    </citation>
    <scope>NUCLEOTIDE SEQUENCE</scope>
    <source>
        <strain evidence="1 3">HArc-curdl5-1</strain>
        <strain evidence="2">HArc-curdl7</strain>
    </source>
</reference>
<dbReference type="EMBL" id="JAOPKC010000020">
    <property type="protein sequence ID" value="MCU4719074.1"/>
    <property type="molecule type" value="Genomic_DNA"/>
</dbReference>
<name>A0AAE3IF45_9EURY</name>
<sequence length="145" mass="16386">MENFTITGPDDEVQRWKEDADELGITQSRYGRERIRAGRRLWGAGKFQADTLAQLIGDGNETEEPRRTESSPATIENDLAETVLRELPKKGERNPVELSNLRELVFGTEEEQREAILAALKVLNEQGEAERTVEGGFVKTKNDKE</sequence>
<evidence type="ECO:0000313" key="3">
    <source>
        <dbReference type="Proteomes" id="UP001208186"/>
    </source>
</evidence>